<comment type="caution">
    <text evidence="4">The sequence shown here is derived from an EMBL/GenBank/DDBJ whole genome shotgun (WGS) entry which is preliminary data.</text>
</comment>
<dbReference type="EMBL" id="LZLM01000007">
    <property type="protein sequence ID" value="OBJ90487.1"/>
    <property type="molecule type" value="Genomic_DNA"/>
</dbReference>
<dbReference type="InterPro" id="IPR000030">
    <property type="entry name" value="PPE_dom"/>
</dbReference>
<sequence>MDYGALPPEVNSARIYAGPGAAPMLAAATAWDRLAGQLDSAATDYAAAATRLSAEQWLGPAAESMAAAVLTQVAWLIHTAGLAEQTASQAKAAAAAFGAAFATTVPPPIIAANRYLRASLVATNTFGQNTPAIATTEAEYAEMWAQDAGAMYEYAAASARAATLTPFSPPAAAMADLPQPAALPALLQSLGLTPPLNLLSPANTVMGTTSLANAYAASESASQARTEIMNVGYEISATEDQILARLDQLGAPRLTGAPAGSVQARVTAGMAAAGTVGGLSVPPGWAAAPALRSSVSPLPHASLRGDTFALGRDGILGPLASIGAATVGCRVGTAGSPPKPDTLMRPAATGPVATLAADLYELARLRDCGILTDEEFSRHKGRLLAQ</sequence>
<evidence type="ECO:0000259" key="2">
    <source>
        <dbReference type="Pfam" id="PF00823"/>
    </source>
</evidence>
<evidence type="ECO:0000313" key="4">
    <source>
        <dbReference type="EMBL" id="OBJ90487.1"/>
    </source>
</evidence>
<organism evidence="4 5">
    <name type="scientific">Mycobacterium asiaticum</name>
    <dbReference type="NCBI Taxonomy" id="1790"/>
    <lineage>
        <taxon>Bacteria</taxon>
        <taxon>Bacillati</taxon>
        <taxon>Actinomycetota</taxon>
        <taxon>Actinomycetes</taxon>
        <taxon>Mycobacteriales</taxon>
        <taxon>Mycobacteriaceae</taxon>
        <taxon>Mycobacterium</taxon>
    </lineage>
</organism>
<feature type="domain" description="PPE family C-terminal" evidence="3">
    <location>
        <begin position="267"/>
        <end position="327"/>
    </location>
</feature>
<dbReference type="RefSeq" id="WP_065138092.1">
    <property type="nucleotide sequence ID" value="NZ_LZLM01000007.1"/>
</dbReference>
<dbReference type="PANTHER" id="PTHR46766:SF1">
    <property type="entry name" value="GLUTAMINE-RICH PROTEIN 2"/>
    <property type="match status" value="1"/>
</dbReference>
<dbReference type="InterPro" id="IPR038332">
    <property type="entry name" value="PPE_sf"/>
</dbReference>
<accession>A0A1A3KZ35</accession>
<gene>
    <name evidence="4" type="ORF">A5640_24430</name>
</gene>
<evidence type="ECO:0000256" key="1">
    <source>
        <dbReference type="ARBA" id="ARBA00010652"/>
    </source>
</evidence>
<dbReference type="InterPro" id="IPR022171">
    <property type="entry name" value="PPE_C"/>
</dbReference>
<dbReference type="GO" id="GO:0052572">
    <property type="term" value="P:response to host immune response"/>
    <property type="evidence" value="ECO:0007669"/>
    <property type="project" value="TreeGrafter"/>
</dbReference>
<dbReference type="Proteomes" id="UP000093925">
    <property type="component" value="Unassembled WGS sequence"/>
</dbReference>
<evidence type="ECO:0000313" key="5">
    <source>
        <dbReference type="Proteomes" id="UP000093925"/>
    </source>
</evidence>
<protein>
    <recommendedName>
        <fullName evidence="6">PPE family domain-containing protein</fullName>
    </recommendedName>
</protein>
<comment type="similarity">
    <text evidence="1">Belongs to the mycobacterial PPE family.</text>
</comment>
<dbReference type="Pfam" id="PF00823">
    <property type="entry name" value="PPE"/>
    <property type="match status" value="1"/>
</dbReference>
<feature type="domain" description="PPE" evidence="2">
    <location>
        <begin position="2"/>
        <end position="164"/>
    </location>
</feature>
<dbReference type="SUPFAM" id="SSF140459">
    <property type="entry name" value="PE/PPE dimer-like"/>
    <property type="match status" value="1"/>
</dbReference>
<name>A0A1A3KZ35_MYCAS</name>
<proteinExistence type="inferred from homology"/>
<reference evidence="4 5" key="1">
    <citation type="submission" date="2016-06" db="EMBL/GenBank/DDBJ databases">
        <authorList>
            <person name="Kjaerup R.B."/>
            <person name="Dalgaard T.S."/>
            <person name="Juul-Madsen H.R."/>
        </authorList>
    </citation>
    <scope>NUCLEOTIDE SEQUENCE [LARGE SCALE GENOMIC DNA]</scope>
    <source>
        <strain evidence="4 5">1276495.2</strain>
    </source>
</reference>
<dbReference type="Pfam" id="PF12484">
    <property type="entry name" value="PPE-SVP"/>
    <property type="match status" value="1"/>
</dbReference>
<evidence type="ECO:0000259" key="3">
    <source>
        <dbReference type="Pfam" id="PF12484"/>
    </source>
</evidence>
<dbReference type="AlphaFoldDB" id="A0A1A3KZ35"/>
<dbReference type="Gene3D" id="1.20.1260.20">
    <property type="entry name" value="PPE superfamily"/>
    <property type="match status" value="1"/>
</dbReference>
<dbReference type="PANTHER" id="PTHR46766">
    <property type="entry name" value="GLUTAMINE-RICH PROTEIN 2"/>
    <property type="match status" value="1"/>
</dbReference>
<evidence type="ECO:0008006" key="6">
    <source>
        <dbReference type="Google" id="ProtNLM"/>
    </source>
</evidence>